<name>A0ABW8MZ03_9BURK</name>
<organism evidence="3 4">
    <name type="scientific">Caballeronia udeis</name>
    <dbReference type="NCBI Taxonomy" id="1232866"/>
    <lineage>
        <taxon>Bacteria</taxon>
        <taxon>Pseudomonadati</taxon>
        <taxon>Pseudomonadota</taxon>
        <taxon>Betaproteobacteria</taxon>
        <taxon>Burkholderiales</taxon>
        <taxon>Burkholderiaceae</taxon>
        <taxon>Caballeronia</taxon>
    </lineage>
</organism>
<reference evidence="3 4" key="1">
    <citation type="submission" date="2024-10" db="EMBL/GenBank/DDBJ databases">
        <authorList>
            <person name="Deangelis K."/>
            <person name="Huntemann M."/>
            <person name="Clum A."/>
            <person name="Wang J."/>
            <person name="Palaniappan K."/>
            <person name="Ritter S."/>
            <person name="Chen I.-M."/>
            <person name="Stamatis D."/>
            <person name="Reddy T."/>
            <person name="O'Malley R."/>
            <person name="Daum C."/>
            <person name="Ng V."/>
            <person name="Ivanova N."/>
            <person name="Kyrpides N."/>
            <person name="Woyke T."/>
        </authorList>
    </citation>
    <scope>NUCLEOTIDE SEQUENCE [LARGE SCALE GENOMIC DNA]</scope>
    <source>
        <strain evidence="3 4">GAS97</strain>
    </source>
</reference>
<dbReference type="InterPro" id="IPR036390">
    <property type="entry name" value="WH_DNA-bd_sf"/>
</dbReference>
<dbReference type="Proteomes" id="UP001620514">
    <property type="component" value="Unassembled WGS sequence"/>
</dbReference>
<dbReference type="Pfam" id="PF21205">
    <property type="entry name" value="Rep3_C"/>
    <property type="match status" value="1"/>
</dbReference>
<gene>
    <name evidence="3" type="ORF">ABH943_009019</name>
</gene>
<reference evidence="3 4" key="2">
    <citation type="submission" date="2024-11" db="EMBL/GenBank/DDBJ databases">
        <title>Using genomics to understand microbial adaptation to soil warming.</title>
        <authorList>
            <person name="Deangelis K.M. PhD."/>
        </authorList>
    </citation>
    <scope>NUCLEOTIDE SEQUENCE [LARGE SCALE GENOMIC DNA]</scope>
    <source>
        <strain evidence="3 4">GAS97</strain>
    </source>
</reference>
<dbReference type="InterPro" id="IPR036388">
    <property type="entry name" value="WH-like_DNA-bd_sf"/>
</dbReference>
<dbReference type="EMBL" id="JBIYDN010000071">
    <property type="protein sequence ID" value="MFK4448974.1"/>
    <property type="molecule type" value="Genomic_DNA"/>
</dbReference>
<dbReference type="Pfam" id="PF01051">
    <property type="entry name" value="Rep3_N"/>
    <property type="match status" value="1"/>
</dbReference>
<evidence type="ECO:0000256" key="1">
    <source>
        <dbReference type="ARBA" id="ARBA00038283"/>
    </source>
</evidence>
<evidence type="ECO:0000259" key="2">
    <source>
        <dbReference type="Pfam" id="PF01051"/>
    </source>
</evidence>
<dbReference type="Gene3D" id="1.10.10.10">
    <property type="entry name" value="Winged helix-like DNA-binding domain superfamily/Winged helix DNA-binding domain"/>
    <property type="match status" value="2"/>
</dbReference>
<dbReference type="InterPro" id="IPR000525">
    <property type="entry name" value="Initiator_Rep_WH1"/>
</dbReference>
<comment type="similarity">
    <text evidence="1">Belongs to the initiator RepB protein family.</text>
</comment>
<dbReference type="RefSeq" id="WP_404615664.1">
    <property type="nucleotide sequence ID" value="NZ_JBIYDN010000071.1"/>
</dbReference>
<protein>
    <submittedName>
        <fullName evidence="3">Plasmid replication initiation protein</fullName>
    </submittedName>
</protein>
<comment type="caution">
    <text evidence="3">The sequence shown here is derived from an EMBL/GenBank/DDBJ whole genome shotgun (WGS) entry which is preliminary data.</text>
</comment>
<accession>A0ABW8MZ03</accession>
<keyword evidence="4" id="KW-1185">Reference proteome</keyword>
<evidence type="ECO:0000313" key="3">
    <source>
        <dbReference type="EMBL" id="MFK4448974.1"/>
    </source>
</evidence>
<sequence length="258" mass="29266">MAESRKSVHASGMADTALSERFVNMSNALTRAAQGLKLIEKRLISAAIAESDSVELRKLAAALGPNQGWRIKLSAQDYAATFSIDQPTAYVQLREAAESIFNKYIRTIEQTRRGEKELKYRWVSGNTYHHGEGWVEVNFSPEVAPFLLGLRKEFTTYKLKHTAALRSVYSWRLMEMFVQYRDTGLVRISFDDFCHAMEAPPSCLKDFGQLRRRVIDPAVAELTGKDGLLIEWTPTKQGGRKITGLEFKFKPDPQLFLL</sequence>
<proteinExistence type="inferred from homology"/>
<evidence type="ECO:0000313" key="4">
    <source>
        <dbReference type="Proteomes" id="UP001620514"/>
    </source>
</evidence>
<feature type="domain" description="Initiator Rep protein WH1" evidence="2">
    <location>
        <begin position="23"/>
        <end position="177"/>
    </location>
</feature>
<dbReference type="SUPFAM" id="SSF46785">
    <property type="entry name" value="Winged helix' DNA-binding domain"/>
    <property type="match status" value="2"/>
</dbReference>